<dbReference type="Proteomes" id="UP001500432">
    <property type="component" value="Unassembled WGS sequence"/>
</dbReference>
<dbReference type="InterPro" id="IPR017523">
    <property type="entry name" value="Rv3268"/>
</dbReference>
<sequence>MPSTILDLTHHLRAGNSASPRLTWYGPDGERVELSGRVLDNWVAKTSNFLSEELDAGRGTRVRLDLPPHWKSVVIALATLQTGAVLVDTAPADITFTGPESHDGEAGGGVLVAVALGALEMAYPGELPAGALDYAALVRQFADSYEPFDPPMESDPAVDGQHTFTQTELFSRFAVPAADGARVLVAGSSGLMDALARLIGAWSAGGSAVLAHPGIDDVDHLRRVENVTA</sequence>
<gene>
    <name evidence="1" type="ORF">GCM10009849_20300</name>
</gene>
<accession>A0ABN3BVL9</accession>
<reference evidence="1 2" key="1">
    <citation type="journal article" date="2019" name="Int. J. Syst. Evol. Microbiol.">
        <title>The Global Catalogue of Microorganisms (GCM) 10K type strain sequencing project: providing services to taxonomists for standard genome sequencing and annotation.</title>
        <authorList>
            <consortium name="The Broad Institute Genomics Platform"/>
            <consortium name="The Broad Institute Genome Sequencing Center for Infectious Disease"/>
            <person name="Wu L."/>
            <person name="Ma J."/>
        </authorList>
    </citation>
    <scope>NUCLEOTIDE SEQUENCE [LARGE SCALE GENOMIC DNA]</scope>
    <source>
        <strain evidence="1 2">JCM 16034</strain>
    </source>
</reference>
<keyword evidence="2" id="KW-1185">Reference proteome</keyword>
<dbReference type="NCBIfam" id="TIGR03089">
    <property type="entry name" value="TIGR03089 family protein"/>
    <property type="match status" value="1"/>
</dbReference>
<organism evidence="1 2">
    <name type="scientific">Sinomonas flava</name>
    <dbReference type="NCBI Taxonomy" id="496857"/>
    <lineage>
        <taxon>Bacteria</taxon>
        <taxon>Bacillati</taxon>
        <taxon>Actinomycetota</taxon>
        <taxon>Actinomycetes</taxon>
        <taxon>Micrococcales</taxon>
        <taxon>Micrococcaceae</taxon>
        <taxon>Sinomonas</taxon>
    </lineage>
</organism>
<dbReference type="SUPFAM" id="SSF56801">
    <property type="entry name" value="Acetyl-CoA synthetase-like"/>
    <property type="match status" value="1"/>
</dbReference>
<evidence type="ECO:0000313" key="2">
    <source>
        <dbReference type="Proteomes" id="UP001500432"/>
    </source>
</evidence>
<dbReference type="InterPro" id="IPR042099">
    <property type="entry name" value="ANL_N_sf"/>
</dbReference>
<dbReference type="RefSeq" id="WP_344299583.1">
    <property type="nucleotide sequence ID" value="NZ_BAAAQW010000005.1"/>
</dbReference>
<dbReference type="EMBL" id="BAAAQW010000005">
    <property type="protein sequence ID" value="GAA2200313.1"/>
    <property type="molecule type" value="Genomic_DNA"/>
</dbReference>
<comment type="caution">
    <text evidence="1">The sequence shown here is derived from an EMBL/GenBank/DDBJ whole genome shotgun (WGS) entry which is preliminary data.</text>
</comment>
<name>A0ABN3BVL9_9MICC</name>
<protein>
    <submittedName>
        <fullName evidence="1">TIGR03089 family protein</fullName>
    </submittedName>
</protein>
<evidence type="ECO:0000313" key="1">
    <source>
        <dbReference type="EMBL" id="GAA2200313.1"/>
    </source>
</evidence>
<dbReference type="Gene3D" id="3.40.50.12780">
    <property type="entry name" value="N-terminal domain of ligase-like"/>
    <property type="match status" value="1"/>
</dbReference>
<proteinExistence type="predicted"/>